<dbReference type="SMART" id="SM00490">
    <property type="entry name" value="HELICc"/>
    <property type="match status" value="1"/>
</dbReference>
<dbReference type="InterPro" id="IPR013689">
    <property type="entry name" value="RNA_helicase_ATP-dep_HrpB_C"/>
</dbReference>
<dbReference type="CDD" id="cd17917">
    <property type="entry name" value="DEXHc_RHA-like"/>
    <property type="match status" value="1"/>
</dbReference>
<evidence type="ECO:0000256" key="3">
    <source>
        <dbReference type="ARBA" id="ARBA00022806"/>
    </source>
</evidence>
<dbReference type="SUPFAM" id="SSF52540">
    <property type="entry name" value="P-loop containing nucleoside triphosphate hydrolases"/>
    <property type="match status" value="1"/>
</dbReference>
<dbReference type="Gene3D" id="1.20.120.1080">
    <property type="match status" value="1"/>
</dbReference>
<dbReference type="PIRSF" id="PIRSF005496">
    <property type="entry name" value="ATP_hel_hrpB"/>
    <property type="match status" value="1"/>
</dbReference>
<dbReference type="AlphaFoldDB" id="A0A5R8K9U4"/>
<feature type="domain" description="Helicase ATP-binding" evidence="5">
    <location>
        <begin position="21"/>
        <end position="187"/>
    </location>
</feature>
<evidence type="ECO:0000256" key="1">
    <source>
        <dbReference type="ARBA" id="ARBA00022741"/>
    </source>
</evidence>
<proteinExistence type="predicted"/>
<dbReference type="InterPro" id="IPR011545">
    <property type="entry name" value="DEAD/DEAH_box_helicase_dom"/>
</dbReference>
<gene>
    <name evidence="7" type="primary">hrpB</name>
    <name evidence="7" type="ORF">FEM03_19595</name>
</gene>
<dbReference type="Pfam" id="PF21010">
    <property type="entry name" value="HA2_C"/>
    <property type="match status" value="1"/>
</dbReference>
<evidence type="ECO:0000313" key="8">
    <source>
        <dbReference type="Proteomes" id="UP000306196"/>
    </source>
</evidence>
<dbReference type="InterPro" id="IPR001650">
    <property type="entry name" value="Helicase_C-like"/>
</dbReference>
<dbReference type="SMART" id="SM00487">
    <property type="entry name" value="DEXDc"/>
    <property type="match status" value="1"/>
</dbReference>
<dbReference type="OrthoDB" id="9808833at2"/>
<evidence type="ECO:0000259" key="5">
    <source>
        <dbReference type="PROSITE" id="PS51192"/>
    </source>
</evidence>
<name>A0A5R8K9U4_9BACT</name>
<dbReference type="NCBIfam" id="TIGR01970">
    <property type="entry name" value="DEAH_box_HrpB"/>
    <property type="match status" value="1"/>
</dbReference>
<protein>
    <submittedName>
        <fullName evidence="7">ATP-dependent helicase HrpB</fullName>
    </submittedName>
</protein>
<feature type="domain" description="Helicase C-terminal" evidence="6">
    <location>
        <begin position="218"/>
        <end position="384"/>
    </location>
</feature>
<dbReference type="GO" id="GO:0016787">
    <property type="term" value="F:hydrolase activity"/>
    <property type="evidence" value="ECO:0007669"/>
    <property type="project" value="UniProtKB-KW"/>
</dbReference>
<comment type="caution">
    <text evidence="7">The sequence shown here is derived from an EMBL/GenBank/DDBJ whole genome shotgun (WGS) entry which is preliminary data.</text>
</comment>
<dbReference type="InterPro" id="IPR027417">
    <property type="entry name" value="P-loop_NTPase"/>
</dbReference>
<dbReference type="InterPro" id="IPR010225">
    <property type="entry name" value="HrpB"/>
</dbReference>
<dbReference type="GO" id="GO:0003676">
    <property type="term" value="F:nucleic acid binding"/>
    <property type="evidence" value="ECO:0007669"/>
    <property type="project" value="InterPro"/>
</dbReference>
<keyword evidence="1" id="KW-0547">Nucleotide-binding</keyword>
<dbReference type="Gene3D" id="3.40.50.300">
    <property type="entry name" value="P-loop containing nucleotide triphosphate hydrolases"/>
    <property type="match status" value="2"/>
</dbReference>
<dbReference type="SMART" id="SM00847">
    <property type="entry name" value="HA2"/>
    <property type="match status" value="1"/>
</dbReference>
<evidence type="ECO:0000256" key="4">
    <source>
        <dbReference type="ARBA" id="ARBA00022840"/>
    </source>
</evidence>
<dbReference type="InterPro" id="IPR007502">
    <property type="entry name" value="Helicase-assoc_dom"/>
</dbReference>
<sequence>MLSLSLLPIEALRGPITHWFDPTTPGIRNAVVRSPTGSGKSTQVPQMLLALQADSSPAKQIIVLQPRRIAARMLAARVAKELNTKLGDLVGYQVRFENVSSANTRILFVTEGVMLRHLLGDPQLSKVSHLVIDEFHERHLDGDLCLAWAKAIQQNHRPDLRIVVMSATIAPGPLRDFLEPCEIFDSPGRTFPVDIAYQAPLRDKASNLEPVWDQAARAAETLITKQNIDGDLLIFMPGGHEIRKTITALSGRAFTKGIRILPLHGELPPAQQDEVLQPGGSRRIIVSTNVAETSLTIEGVRAVIDAGLARVASYDQRRGLNTLTVQKISRASADQRSGRAGRLGPGYTIRLWPQSDHAHRAENDPPEIHRLDLSEALLTLATVSNKANLPFTWFEPPTPESQTRAQTLLQTLGAFEIRDLKSQITAIGSKMATFPLHPRFSRMLLTAVDLQCLHDAALCAAIAQGRDLLLKPHSPQVERKQEEFLNRHDLSEFQPLMRAFYKAQSLNFDPQACSQYAIHARAAQETARTFQQLLRLLPRANPDTENDNPEALAQCLLTAFSDHLGIETGSGSRVYNLAAGYKGHLEKSAHLKPPPLLVAAEIAEIQGKALQVKLNLTTRIEEGWLRDLFPDDLATTHSVAFDPVNKRVTNREETRFRDLTLQSRERGEPDPGLAASLLADEILANRIDLPTWTEKHEQYITRLNNLAAWMPELELPPIGPDDRRLLIEQMCLGCTAVRQIKERTPDSALRSWLSASQRDLLERYAPEQIKLANGRTVSIEYRDNASPQISVILQHLYDTHETPRIAGGKIPLTVNILAPNRRPAQTTNDLASFWKNSYQLVKTQLKGRYPKHEWR</sequence>
<keyword evidence="8" id="KW-1185">Reference proteome</keyword>
<dbReference type="PANTHER" id="PTHR43519:SF1">
    <property type="entry name" value="ATP-DEPENDENT RNA HELICASE HRPB"/>
    <property type="match status" value="1"/>
</dbReference>
<dbReference type="GO" id="GO:0004386">
    <property type="term" value="F:helicase activity"/>
    <property type="evidence" value="ECO:0007669"/>
    <property type="project" value="UniProtKB-KW"/>
</dbReference>
<keyword evidence="3 7" id="KW-0347">Helicase</keyword>
<reference evidence="7 8" key="1">
    <citation type="submission" date="2019-05" db="EMBL/GenBank/DDBJ databases">
        <title>Verrucobacter flavum gen. nov., sp. nov. a new member of the family Verrucomicrobiaceae.</title>
        <authorList>
            <person name="Szuroczki S."/>
            <person name="Abbaszade G."/>
            <person name="Szabo A."/>
            <person name="Felfoldi T."/>
            <person name="Schumann P."/>
            <person name="Boka K."/>
            <person name="Keki Z."/>
            <person name="Toumi M."/>
            <person name="Toth E."/>
        </authorList>
    </citation>
    <scope>NUCLEOTIDE SEQUENCE [LARGE SCALE GENOMIC DNA]</scope>
    <source>
        <strain evidence="7 8">MG-N-17</strain>
    </source>
</reference>
<evidence type="ECO:0000313" key="7">
    <source>
        <dbReference type="EMBL" id="TLD69074.1"/>
    </source>
</evidence>
<dbReference type="GO" id="GO:0005524">
    <property type="term" value="F:ATP binding"/>
    <property type="evidence" value="ECO:0007669"/>
    <property type="project" value="UniProtKB-KW"/>
</dbReference>
<dbReference type="Pfam" id="PF08482">
    <property type="entry name" value="HrpB_C"/>
    <property type="match status" value="1"/>
</dbReference>
<dbReference type="Pfam" id="PF00270">
    <property type="entry name" value="DEAD"/>
    <property type="match status" value="1"/>
</dbReference>
<evidence type="ECO:0000256" key="2">
    <source>
        <dbReference type="ARBA" id="ARBA00022801"/>
    </source>
</evidence>
<keyword evidence="2" id="KW-0378">Hydrolase</keyword>
<dbReference type="Pfam" id="PF04408">
    <property type="entry name" value="WHD_HA2"/>
    <property type="match status" value="1"/>
</dbReference>
<evidence type="ECO:0000259" key="6">
    <source>
        <dbReference type="PROSITE" id="PS51194"/>
    </source>
</evidence>
<dbReference type="PANTHER" id="PTHR43519">
    <property type="entry name" value="ATP-DEPENDENT RNA HELICASE HRPB"/>
    <property type="match status" value="1"/>
</dbReference>
<dbReference type="InterPro" id="IPR048333">
    <property type="entry name" value="HA2_WH"/>
</dbReference>
<dbReference type="PROSITE" id="PS51194">
    <property type="entry name" value="HELICASE_CTER"/>
    <property type="match status" value="1"/>
</dbReference>
<keyword evidence="4" id="KW-0067">ATP-binding</keyword>
<dbReference type="PROSITE" id="PS51192">
    <property type="entry name" value="HELICASE_ATP_BIND_1"/>
    <property type="match status" value="1"/>
</dbReference>
<accession>A0A5R8K9U4</accession>
<dbReference type="Pfam" id="PF00271">
    <property type="entry name" value="Helicase_C"/>
    <property type="match status" value="1"/>
</dbReference>
<dbReference type="CDD" id="cd18791">
    <property type="entry name" value="SF2_C_RHA"/>
    <property type="match status" value="1"/>
</dbReference>
<organism evidence="7 8">
    <name type="scientific">Phragmitibacter flavus</name>
    <dbReference type="NCBI Taxonomy" id="2576071"/>
    <lineage>
        <taxon>Bacteria</taxon>
        <taxon>Pseudomonadati</taxon>
        <taxon>Verrucomicrobiota</taxon>
        <taxon>Verrucomicrobiia</taxon>
        <taxon>Verrucomicrobiales</taxon>
        <taxon>Verrucomicrobiaceae</taxon>
        <taxon>Phragmitibacter</taxon>
    </lineage>
</organism>
<dbReference type="Proteomes" id="UP000306196">
    <property type="component" value="Unassembled WGS sequence"/>
</dbReference>
<dbReference type="InterPro" id="IPR014001">
    <property type="entry name" value="Helicase_ATP-bd"/>
</dbReference>
<dbReference type="EMBL" id="VAUV01000016">
    <property type="protein sequence ID" value="TLD69074.1"/>
    <property type="molecule type" value="Genomic_DNA"/>
</dbReference>